<dbReference type="Proteomes" id="UP000609121">
    <property type="component" value="Unassembled WGS sequence"/>
</dbReference>
<comment type="caution">
    <text evidence="2">The sequence shown here is derived from an EMBL/GenBank/DDBJ whole genome shotgun (WGS) entry which is preliminary data.</text>
</comment>
<keyword evidence="3" id="KW-1185">Reference proteome</keyword>
<reference evidence="2" key="1">
    <citation type="submission" date="2020-09" db="EMBL/GenBank/DDBJ databases">
        <title>A novel bacterium of genus Mangrovicoccus, isolated from South China Sea.</title>
        <authorList>
            <person name="Huang H."/>
            <person name="Mo K."/>
            <person name="Hu Y."/>
        </authorList>
    </citation>
    <scope>NUCLEOTIDE SEQUENCE</scope>
    <source>
        <strain evidence="2">HB182678</strain>
    </source>
</reference>
<feature type="chain" id="PRO_5035312236" description="Lipoprotein" evidence="1">
    <location>
        <begin position="24"/>
        <end position="181"/>
    </location>
</feature>
<evidence type="ECO:0008006" key="4">
    <source>
        <dbReference type="Google" id="ProtNLM"/>
    </source>
</evidence>
<gene>
    <name evidence="2" type="ORF">ICN82_13250</name>
</gene>
<protein>
    <recommendedName>
        <fullName evidence="4">Lipoprotein</fullName>
    </recommendedName>
</protein>
<organism evidence="2 3">
    <name type="scientific">Mangrovicoccus algicola</name>
    <dbReference type="NCBI Taxonomy" id="2771008"/>
    <lineage>
        <taxon>Bacteria</taxon>
        <taxon>Pseudomonadati</taxon>
        <taxon>Pseudomonadota</taxon>
        <taxon>Alphaproteobacteria</taxon>
        <taxon>Rhodobacterales</taxon>
        <taxon>Paracoccaceae</taxon>
        <taxon>Mangrovicoccus</taxon>
    </lineage>
</organism>
<keyword evidence="1" id="KW-0732">Signal</keyword>
<feature type="signal peptide" evidence="1">
    <location>
        <begin position="1"/>
        <end position="23"/>
    </location>
</feature>
<evidence type="ECO:0000313" key="2">
    <source>
        <dbReference type="EMBL" id="MBE3639167.1"/>
    </source>
</evidence>
<dbReference type="EMBL" id="JACVXA010000040">
    <property type="protein sequence ID" value="MBE3639167.1"/>
    <property type="molecule type" value="Genomic_DNA"/>
</dbReference>
<dbReference type="PROSITE" id="PS51257">
    <property type="entry name" value="PROKAR_LIPOPROTEIN"/>
    <property type="match status" value="1"/>
</dbReference>
<sequence>MTASFLRRGFAGLALLTLLTACAPKPWDDPIQVTQLVRLEPGDFRVRTQIPAGLGETGQALFHWTIVTHDDQAESVEDLEMVRVGDPVPQGNGMTEVTYKLTPAGYKTFQTQQIRQRAQLLAGYYYLGVAVIPDLCRMAGTDARRDYVVSVLFNGRNGEKITTFRLDTPASEIQPQVGFCV</sequence>
<evidence type="ECO:0000313" key="3">
    <source>
        <dbReference type="Proteomes" id="UP000609121"/>
    </source>
</evidence>
<evidence type="ECO:0000256" key="1">
    <source>
        <dbReference type="SAM" id="SignalP"/>
    </source>
</evidence>
<dbReference type="AlphaFoldDB" id="A0A8J6YWR5"/>
<accession>A0A8J6YWR5</accession>
<proteinExistence type="predicted"/>
<dbReference type="RefSeq" id="WP_193183555.1">
    <property type="nucleotide sequence ID" value="NZ_JACVXA010000040.1"/>
</dbReference>
<name>A0A8J6YWR5_9RHOB</name>